<dbReference type="InterPro" id="IPR050409">
    <property type="entry name" value="E3_ubiq-protein_ligase"/>
</dbReference>
<comment type="caution">
    <text evidence="8">The sequence shown here is derived from an EMBL/GenBank/DDBJ whole genome shotgun (WGS) entry which is preliminary data.</text>
</comment>
<dbReference type="Pfam" id="PF00632">
    <property type="entry name" value="HECT"/>
    <property type="match status" value="1"/>
</dbReference>
<comment type="pathway">
    <text evidence="2">Protein modification; protein ubiquitination.</text>
</comment>
<dbReference type="InterPro" id="IPR035983">
    <property type="entry name" value="Hect_E3_ubiquitin_ligase"/>
</dbReference>
<dbReference type="PANTHER" id="PTHR11254:SF430">
    <property type="entry name" value="E3 UBIQUITIN-PROTEIN LIGASE UPL5-LIKE"/>
    <property type="match status" value="1"/>
</dbReference>
<dbReference type="SUPFAM" id="SSF56204">
    <property type="entry name" value="Hect, E3 ligase catalytic domain"/>
    <property type="match status" value="1"/>
</dbReference>
<dbReference type="InterPro" id="IPR000569">
    <property type="entry name" value="HECT_dom"/>
</dbReference>
<evidence type="ECO:0000313" key="8">
    <source>
        <dbReference type="EMBL" id="KAK4726842.1"/>
    </source>
</evidence>
<organism evidence="8 9">
    <name type="scientific">Solanum pinnatisectum</name>
    <name type="common">tansyleaf nightshade</name>
    <dbReference type="NCBI Taxonomy" id="50273"/>
    <lineage>
        <taxon>Eukaryota</taxon>
        <taxon>Viridiplantae</taxon>
        <taxon>Streptophyta</taxon>
        <taxon>Embryophyta</taxon>
        <taxon>Tracheophyta</taxon>
        <taxon>Spermatophyta</taxon>
        <taxon>Magnoliopsida</taxon>
        <taxon>eudicotyledons</taxon>
        <taxon>Gunneridae</taxon>
        <taxon>Pentapetalae</taxon>
        <taxon>asterids</taxon>
        <taxon>lamiids</taxon>
        <taxon>Solanales</taxon>
        <taxon>Solanaceae</taxon>
        <taxon>Solanoideae</taxon>
        <taxon>Solaneae</taxon>
        <taxon>Solanum</taxon>
    </lineage>
</organism>
<dbReference type="AlphaFoldDB" id="A0AAV9LNM1"/>
<comment type="caution">
    <text evidence="6">Lacks conserved residue(s) required for the propagation of feature annotation.</text>
</comment>
<evidence type="ECO:0000259" key="7">
    <source>
        <dbReference type="PROSITE" id="PS50237"/>
    </source>
</evidence>
<dbReference type="PANTHER" id="PTHR11254">
    <property type="entry name" value="HECT DOMAIN UBIQUITIN-PROTEIN LIGASE"/>
    <property type="match status" value="1"/>
</dbReference>
<dbReference type="GO" id="GO:0061630">
    <property type="term" value="F:ubiquitin protein ligase activity"/>
    <property type="evidence" value="ECO:0007669"/>
    <property type="project" value="UniProtKB-EC"/>
</dbReference>
<protein>
    <recommendedName>
        <fullName evidence="3">HECT-type E3 ubiquitin transferase</fullName>
        <ecNumber evidence="3">2.3.2.26</ecNumber>
    </recommendedName>
</protein>
<comment type="catalytic activity">
    <reaction evidence="1">
        <text>S-ubiquitinyl-[E2 ubiquitin-conjugating enzyme]-L-cysteine + [acceptor protein]-L-lysine = [E2 ubiquitin-conjugating enzyme]-L-cysteine + N(6)-ubiquitinyl-[acceptor protein]-L-lysine.</text>
        <dbReference type="EC" id="2.3.2.26"/>
    </reaction>
</comment>
<dbReference type="Gene3D" id="3.30.2160.10">
    <property type="entry name" value="Hect, E3 ligase catalytic domain"/>
    <property type="match status" value="1"/>
</dbReference>
<keyword evidence="5 6" id="KW-0833">Ubl conjugation pathway</keyword>
<accession>A0AAV9LNM1</accession>
<proteinExistence type="predicted"/>
<evidence type="ECO:0000256" key="3">
    <source>
        <dbReference type="ARBA" id="ARBA00012485"/>
    </source>
</evidence>
<keyword evidence="4" id="KW-0808">Transferase</keyword>
<dbReference type="EC" id="2.3.2.26" evidence="3"/>
<dbReference type="GO" id="GO:0006511">
    <property type="term" value="P:ubiquitin-dependent protein catabolic process"/>
    <property type="evidence" value="ECO:0007669"/>
    <property type="project" value="TreeGrafter"/>
</dbReference>
<evidence type="ECO:0000256" key="5">
    <source>
        <dbReference type="ARBA" id="ARBA00022786"/>
    </source>
</evidence>
<dbReference type="PROSITE" id="PS50237">
    <property type="entry name" value="HECT"/>
    <property type="match status" value="1"/>
</dbReference>
<evidence type="ECO:0000256" key="6">
    <source>
        <dbReference type="PROSITE-ProRule" id="PRU00104"/>
    </source>
</evidence>
<evidence type="ECO:0000313" key="9">
    <source>
        <dbReference type="Proteomes" id="UP001311915"/>
    </source>
</evidence>
<reference evidence="8 9" key="1">
    <citation type="submission" date="2023-10" db="EMBL/GenBank/DDBJ databases">
        <title>Genome-Wide Identification Analysis in wild type Solanum Pinnatisectum Reveals Some Genes Defensing Phytophthora Infestans.</title>
        <authorList>
            <person name="Sun C."/>
        </authorList>
    </citation>
    <scope>NUCLEOTIDE SEQUENCE [LARGE SCALE GENOMIC DNA]</scope>
    <source>
        <strain evidence="8">LQN</strain>
        <tissue evidence="8">Leaf</tissue>
    </source>
</reference>
<feature type="domain" description="HECT" evidence="7">
    <location>
        <begin position="1"/>
        <end position="172"/>
    </location>
</feature>
<evidence type="ECO:0000256" key="4">
    <source>
        <dbReference type="ARBA" id="ARBA00022679"/>
    </source>
</evidence>
<dbReference type="GO" id="GO:0005737">
    <property type="term" value="C:cytoplasm"/>
    <property type="evidence" value="ECO:0007669"/>
    <property type="project" value="TreeGrafter"/>
</dbReference>
<name>A0AAV9LNM1_9SOLN</name>
<dbReference type="GO" id="GO:0000209">
    <property type="term" value="P:protein polyubiquitination"/>
    <property type="evidence" value="ECO:0007669"/>
    <property type="project" value="TreeGrafter"/>
</dbReference>
<keyword evidence="9" id="KW-1185">Reference proteome</keyword>
<sequence length="172" mass="19703">MIALALMHKIQIGVVFDRVFFLQLAGKDISLEDIRDADPTLYSSSKHILEMDPETVDQDILSLTFAYDVEDLWSRTTVKLCPNGKYIVVNSKNRKEYVNLLIQHRFVTSIASQIAHFSQGFSDITTSSIKTFLFWSLYLEDLDKMLDGSGTVISVEDWKAHTNYNGYEENDH</sequence>
<evidence type="ECO:0000256" key="2">
    <source>
        <dbReference type="ARBA" id="ARBA00004906"/>
    </source>
</evidence>
<evidence type="ECO:0000256" key="1">
    <source>
        <dbReference type="ARBA" id="ARBA00000885"/>
    </source>
</evidence>
<dbReference type="EMBL" id="JAWPEI010000005">
    <property type="protein sequence ID" value="KAK4726842.1"/>
    <property type="molecule type" value="Genomic_DNA"/>
</dbReference>
<dbReference type="Proteomes" id="UP001311915">
    <property type="component" value="Unassembled WGS sequence"/>
</dbReference>
<gene>
    <name evidence="8" type="ORF">R3W88_031759</name>
</gene>